<gene>
    <name evidence="9" type="primary">rplA</name>
    <name evidence="11" type="ORF">E6K73_07105</name>
</gene>
<evidence type="ECO:0000256" key="1">
    <source>
        <dbReference type="ARBA" id="ARBA00010531"/>
    </source>
</evidence>
<evidence type="ECO:0000256" key="5">
    <source>
        <dbReference type="ARBA" id="ARBA00022884"/>
    </source>
</evidence>
<dbReference type="Proteomes" id="UP000320184">
    <property type="component" value="Unassembled WGS sequence"/>
</dbReference>
<dbReference type="InterPro" id="IPR016095">
    <property type="entry name" value="Ribosomal_uL1_3-a/b-sand"/>
</dbReference>
<dbReference type="GO" id="GO:0003735">
    <property type="term" value="F:structural constituent of ribosome"/>
    <property type="evidence" value="ECO:0007669"/>
    <property type="project" value="InterPro"/>
</dbReference>
<keyword evidence="3 9" id="KW-0699">rRNA-binding</keyword>
<comment type="subunit">
    <text evidence="9">Part of the 50S ribosomal subunit.</text>
</comment>
<protein>
    <recommendedName>
        <fullName evidence="8 9">Large ribosomal subunit protein uL1</fullName>
    </recommendedName>
</protein>
<proteinExistence type="inferred from homology"/>
<evidence type="ECO:0000313" key="11">
    <source>
        <dbReference type="EMBL" id="TMQ50814.1"/>
    </source>
</evidence>
<dbReference type="PANTHER" id="PTHR36427:SF3">
    <property type="entry name" value="LARGE RIBOSOMAL SUBUNIT PROTEIN UL1M"/>
    <property type="match status" value="1"/>
</dbReference>
<accession>A0A538SHG8</accession>
<keyword evidence="5 9" id="KW-0694">RNA-binding</keyword>
<comment type="caution">
    <text evidence="11">The sequence shown here is derived from an EMBL/GenBank/DDBJ whole genome shotgun (WGS) entry which is preliminary data.</text>
</comment>
<dbReference type="FunFam" id="3.40.50.790:FF:000001">
    <property type="entry name" value="50S ribosomal protein L1"/>
    <property type="match status" value="1"/>
</dbReference>
<keyword evidence="2 9" id="KW-0678">Repressor</keyword>
<dbReference type="CDD" id="cd00403">
    <property type="entry name" value="Ribosomal_L1"/>
    <property type="match status" value="1"/>
</dbReference>
<keyword evidence="4 9" id="KW-0810">Translation regulation</keyword>
<dbReference type="EMBL" id="VBOT01000090">
    <property type="protein sequence ID" value="TMQ50814.1"/>
    <property type="molecule type" value="Genomic_DNA"/>
</dbReference>
<dbReference type="GO" id="GO:0000049">
    <property type="term" value="F:tRNA binding"/>
    <property type="evidence" value="ECO:0007669"/>
    <property type="project" value="UniProtKB-KW"/>
</dbReference>
<dbReference type="NCBIfam" id="TIGR01169">
    <property type="entry name" value="rplA_bact"/>
    <property type="match status" value="1"/>
</dbReference>
<evidence type="ECO:0000256" key="9">
    <source>
        <dbReference type="HAMAP-Rule" id="MF_01318"/>
    </source>
</evidence>
<dbReference type="GO" id="GO:0006417">
    <property type="term" value="P:regulation of translation"/>
    <property type="evidence" value="ECO:0007669"/>
    <property type="project" value="UniProtKB-KW"/>
</dbReference>
<name>A0A538SHG8_UNCEI</name>
<dbReference type="InterPro" id="IPR028364">
    <property type="entry name" value="Ribosomal_uL1/biogenesis"/>
</dbReference>
<dbReference type="SUPFAM" id="SSF56808">
    <property type="entry name" value="Ribosomal protein L1"/>
    <property type="match status" value="1"/>
</dbReference>
<evidence type="ECO:0000256" key="4">
    <source>
        <dbReference type="ARBA" id="ARBA00022845"/>
    </source>
</evidence>
<reference evidence="11 12" key="1">
    <citation type="journal article" date="2019" name="Nat. Microbiol.">
        <title>Mediterranean grassland soil C-N compound turnover is dependent on rainfall and depth, and is mediated by genomically divergent microorganisms.</title>
        <authorList>
            <person name="Diamond S."/>
            <person name="Andeer P.F."/>
            <person name="Li Z."/>
            <person name="Crits-Christoph A."/>
            <person name="Burstein D."/>
            <person name="Anantharaman K."/>
            <person name="Lane K.R."/>
            <person name="Thomas B.C."/>
            <person name="Pan C."/>
            <person name="Northen T.R."/>
            <person name="Banfield J.F."/>
        </authorList>
    </citation>
    <scope>NUCLEOTIDE SEQUENCE [LARGE SCALE GENOMIC DNA]</scope>
    <source>
        <strain evidence="11">WS_3</strain>
    </source>
</reference>
<keyword evidence="7 9" id="KW-0687">Ribonucleoprotein</keyword>
<dbReference type="GO" id="GO:0006412">
    <property type="term" value="P:translation"/>
    <property type="evidence" value="ECO:0007669"/>
    <property type="project" value="UniProtKB-UniRule"/>
</dbReference>
<dbReference type="InterPro" id="IPR023674">
    <property type="entry name" value="Ribosomal_uL1-like"/>
</dbReference>
<comment type="function">
    <text evidence="9">Binds directly to 23S rRNA. The L1 stalk is quite mobile in the ribosome, and is involved in E site tRNA release.</text>
</comment>
<dbReference type="InterPro" id="IPR023673">
    <property type="entry name" value="Ribosomal_uL1_CS"/>
</dbReference>
<comment type="similarity">
    <text evidence="1 9 10">Belongs to the universal ribosomal protein uL1 family.</text>
</comment>
<dbReference type="InterPro" id="IPR005878">
    <property type="entry name" value="Ribosom_uL1_bac-type"/>
</dbReference>
<keyword evidence="9" id="KW-0820">tRNA-binding</keyword>
<keyword evidence="6 9" id="KW-0689">Ribosomal protein</keyword>
<evidence type="ECO:0000256" key="2">
    <source>
        <dbReference type="ARBA" id="ARBA00022491"/>
    </source>
</evidence>
<sequence>MNHGKRYRAAAELARRAGLLRDLKEAVSLVKQTAHAKFDETIVISSHLGVDPRHSDQLVRGTVVLPHGTGKNVRVLVLCKGDKQKEAQSAGADYYGSDEYIKKIQDGWLDVDAIVATPDLMGEVGKLGRVLGPRGLMPNPKSGTVTFDVTKAVKELKAGKIEFRVDKGANVHAPVGRASFSEEKLLENARAFLRELMRARPAAAKGHYVKSLTMSATMGPGVALDPGLVGAETSH</sequence>
<dbReference type="Pfam" id="PF00687">
    <property type="entry name" value="Ribosomal_L1"/>
    <property type="match status" value="1"/>
</dbReference>
<evidence type="ECO:0000256" key="6">
    <source>
        <dbReference type="ARBA" id="ARBA00022980"/>
    </source>
</evidence>
<dbReference type="GO" id="GO:0015934">
    <property type="term" value="C:large ribosomal subunit"/>
    <property type="evidence" value="ECO:0007669"/>
    <property type="project" value="InterPro"/>
</dbReference>
<evidence type="ECO:0000256" key="10">
    <source>
        <dbReference type="RuleBase" id="RU000659"/>
    </source>
</evidence>
<organism evidence="11 12">
    <name type="scientific">Eiseniibacteriota bacterium</name>
    <dbReference type="NCBI Taxonomy" id="2212470"/>
    <lineage>
        <taxon>Bacteria</taxon>
        <taxon>Candidatus Eiseniibacteriota</taxon>
    </lineage>
</organism>
<dbReference type="GO" id="GO:0019843">
    <property type="term" value="F:rRNA binding"/>
    <property type="evidence" value="ECO:0007669"/>
    <property type="project" value="UniProtKB-UniRule"/>
</dbReference>
<evidence type="ECO:0000313" key="12">
    <source>
        <dbReference type="Proteomes" id="UP000320184"/>
    </source>
</evidence>
<evidence type="ECO:0000256" key="8">
    <source>
        <dbReference type="ARBA" id="ARBA00035241"/>
    </source>
</evidence>
<dbReference type="AlphaFoldDB" id="A0A538SHG8"/>
<dbReference type="PROSITE" id="PS01199">
    <property type="entry name" value="RIBOSOMAL_L1"/>
    <property type="match status" value="1"/>
</dbReference>
<dbReference type="InterPro" id="IPR002143">
    <property type="entry name" value="Ribosomal_uL1"/>
</dbReference>
<evidence type="ECO:0000256" key="3">
    <source>
        <dbReference type="ARBA" id="ARBA00022730"/>
    </source>
</evidence>
<comment type="function">
    <text evidence="9">Protein L1 is also a translational repressor protein, it controls the translation of the L11 operon by binding to its mRNA.</text>
</comment>
<evidence type="ECO:0000256" key="7">
    <source>
        <dbReference type="ARBA" id="ARBA00023274"/>
    </source>
</evidence>
<dbReference type="Gene3D" id="3.40.50.790">
    <property type="match status" value="1"/>
</dbReference>
<dbReference type="PANTHER" id="PTHR36427">
    <property type="entry name" value="54S RIBOSOMAL PROTEIN L1, MITOCHONDRIAL"/>
    <property type="match status" value="1"/>
</dbReference>
<dbReference type="PIRSF" id="PIRSF002155">
    <property type="entry name" value="Ribosomal_L1"/>
    <property type="match status" value="1"/>
</dbReference>
<dbReference type="Gene3D" id="3.30.190.20">
    <property type="match status" value="1"/>
</dbReference>
<dbReference type="HAMAP" id="MF_01318_B">
    <property type="entry name" value="Ribosomal_uL1_B"/>
    <property type="match status" value="1"/>
</dbReference>